<feature type="transmembrane region" description="Helical" evidence="3">
    <location>
        <begin position="132"/>
        <end position="154"/>
    </location>
</feature>
<dbReference type="InterPro" id="IPR003784">
    <property type="entry name" value="BioY"/>
</dbReference>
<dbReference type="Gene3D" id="1.10.1760.20">
    <property type="match status" value="1"/>
</dbReference>
<evidence type="ECO:0000313" key="5">
    <source>
        <dbReference type="Proteomes" id="UP000053176"/>
    </source>
</evidence>
<comment type="subcellular location">
    <subcellularLocation>
        <location evidence="2">Cell membrane</location>
        <topology evidence="2">Multi-pass membrane protein</topology>
    </subcellularLocation>
</comment>
<reference evidence="4 5" key="1">
    <citation type="submission" date="2015-12" db="EMBL/GenBank/DDBJ databases">
        <title>Draft genome sequence of Mesorhizobium sp. UFLA 01-765, a multitolerant efficient symbiont and plant-growth promoting strain isolated from Zn-mining soil using Leucaena leucocephala as a trap plant.</title>
        <authorList>
            <person name="Rangel W.M."/>
            <person name="Thijs S."/>
            <person name="Longatti S.M."/>
            <person name="Moreira F.M."/>
            <person name="Weyens N."/>
            <person name="Vangronsveld J."/>
            <person name="Van Hamme J.D."/>
            <person name="Bottos E.M."/>
            <person name="Rineau F."/>
        </authorList>
    </citation>
    <scope>NUCLEOTIDE SEQUENCE [LARGE SCALE GENOMIC DNA]</scope>
    <source>
        <strain evidence="4 5">UFLA 01-765</strain>
    </source>
</reference>
<dbReference type="OrthoDB" id="9803495at2"/>
<keyword evidence="2" id="KW-0813">Transport</keyword>
<dbReference type="EMBL" id="LPWA01000104">
    <property type="protein sequence ID" value="KUM26564.1"/>
    <property type="molecule type" value="Genomic_DNA"/>
</dbReference>
<keyword evidence="2 3" id="KW-0472">Membrane</keyword>
<evidence type="ECO:0000256" key="1">
    <source>
        <dbReference type="ARBA" id="ARBA00010692"/>
    </source>
</evidence>
<protein>
    <recommendedName>
        <fullName evidence="2">Biotin transporter</fullName>
    </recommendedName>
</protein>
<keyword evidence="2" id="KW-1003">Cell membrane</keyword>
<evidence type="ECO:0000256" key="3">
    <source>
        <dbReference type="SAM" id="Phobius"/>
    </source>
</evidence>
<keyword evidence="3" id="KW-0812">Transmembrane</keyword>
<feature type="transmembrane region" description="Helical" evidence="3">
    <location>
        <begin position="23"/>
        <end position="45"/>
    </location>
</feature>
<gene>
    <name evidence="4" type="ORF">AU467_20700</name>
</gene>
<keyword evidence="3" id="KW-1133">Transmembrane helix</keyword>
<dbReference type="Pfam" id="PF02632">
    <property type="entry name" value="BioY"/>
    <property type="match status" value="1"/>
</dbReference>
<dbReference type="PANTHER" id="PTHR34295">
    <property type="entry name" value="BIOTIN TRANSPORTER BIOY"/>
    <property type="match status" value="1"/>
</dbReference>
<evidence type="ECO:0000313" key="4">
    <source>
        <dbReference type="EMBL" id="KUM26564.1"/>
    </source>
</evidence>
<dbReference type="GO" id="GO:0015225">
    <property type="term" value="F:biotin transmembrane transporter activity"/>
    <property type="evidence" value="ECO:0007669"/>
    <property type="project" value="UniProtKB-UniRule"/>
</dbReference>
<comment type="similarity">
    <text evidence="1 2">Belongs to the BioY family.</text>
</comment>
<sequence length="202" mass="21147">MTNIAVSTRKPSFSPLGLHDRSLAWKAGAVVLGSLFLALSSYIEVPMVPVPVTMQTFAVTLVGALYGWRFGALTIAAWLVEGAAGFPVLAGGAAGVQHFVGPTGGYLFSFPIVGAVVGWLAERGWNGNRVMLAFAAMLIGNLLCLVLGTAWLAVMIGAEKAITFGFLPFIVGGLLKSALGAATLKLFSTYRAEPRDRSSGTR</sequence>
<accession>A0A101KTJ9</accession>
<feature type="transmembrane region" description="Helical" evidence="3">
    <location>
        <begin position="166"/>
        <end position="187"/>
    </location>
</feature>
<dbReference type="Proteomes" id="UP000053176">
    <property type="component" value="Unassembled WGS sequence"/>
</dbReference>
<dbReference type="PANTHER" id="PTHR34295:SF1">
    <property type="entry name" value="BIOTIN TRANSPORTER BIOY"/>
    <property type="match status" value="1"/>
</dbReference>
<comment type="caution">
    <text evidence="4">The sequence shown here is derived from an EMBL/GenBank/DDBJ whole genome shotgun (WGS) entry which is preliminary data.</text>
</comment>
<name>A0A101KTJ9_RHILI</name>
<organism evidence="4 5">
    <name type="scientific">Rhizobium loti</name>
    <name type="common">Mesorhizobium loti</name>
    <dbReference type="NCBI Taxonomy" id="381"/>
    <lineage>
        <taxon>Bacteria</taxon>
        <taxon>Pseudomonadati</taxon>
        <taxon>Pseudomonadota</taxon>
        <taxon>Alphaproteobacteria</taxon>
        <taxon>Hyphomicrobiales</taxon>
        <taxon>Phyllobacteriaceae</taxon>
        <taxon>Mesorhizobium</taxon>
    </lineage>
</organism>
<proteinExistence type="inferred from homology"/>
<feature type="transmembrane region" description="Helical" evidence="3">
    <location>
        <begin position="99"/>
        <end position="120"/>
    </location>
</feature>
<feature type="transmembrane region" description="Helical" evidence="3">
    <location>
        <begin position="57"/>
        <end position="79"/>
    </location>
</feature>
<dbReference type="GO" id="GO:0005886">
    <property type="term" value="C:plasma membrane"/>
    <property type="evidence" value="ECO:0007669"/>
    <property type="project" value="UniProtKB-SubCell"/>
</dbReference>
<evidence type="ECO:0000256" key="2">
    <source>
        <dbReference type="PIRNR" id="PIRNR016661"/>
    </source>
</evidence>
<dbReference type="AlphaFoldDB" id="A0A101KTJ9"/>
<dbReference type="PIRSF" id="PIRSF016661">
    <property type="entry name" value="BioY"/>
    <property type="match status" value="1"/>
</dbReference>